<evidence type="ECO:0000313" key="4">
    <source>
        <dbReference type="EMBL" id="NIK89275.1"/>
    </source>
</evidence>
<keyword evidence="2" id="KW-0812">Transmembrane</keyword>
<dbReference type="Proteomes" id="UP000570514">
    <property type="component" value="Unassembled WGS sequence"/>
</dbReference>
<reference evidence="4 5" key="1">
    <citation type="submission" date="2020-03" db="EMBL/GenBank/DDBJ databases">
        <title>Genomic Encyclopedia of Type Strains, Phase IV (KMG-IV): sequencing the most valuable type-strain genomes for metagenomic binning, comparative biology and taxonomic classification.</title>
        <authorList>
            <person name="Goeker M."/>
        </authorList>
    </citation>
    <scope>NUCLEOTIDE SEQUENCE [LARGE SCALE GENOMIC DNA]</scope>
    <source>
        <strain evidence="4 5">DSM 19867</strain>
    </source>
</reference>
<keyword evidence="5" id="KW-1185">Reference proteome</keyword>
<feature type="transmembrane region" description="Helical" evidence="2">
    <location>
        <begin position="7"/>
        <end position="29"/>
    </location>
</feature>
<dbReference type="InterPro" id="IPR001107">
    <property type="entry name" value="Band_7"/>
</dbReference>
<dbReference type="SUPFAM" id="SSF117892">
    <property type="entry name" value="Band 7/SPFH domain"/>
    <property type="match status" value="1"/>
</dbReference>
<comment type="caution">
    <text evidence="4">The sequence shown here is derived from an EMBL/GenBank/DDBJ whole genome shotgun (WGS) entry which is preliminary data.</text>
</comment>
<keyword evidence="4" id="KW-0645">Protease</keyword>
<comment type="subcellular location">
    <subcellularLocation>
        <location evidence="1">Membrane</location>
        <topology evidence="1">Single-pass membrane protein</topology>
    </subcellularLocation>
</comment>
<name>A0A846N1D3_9PROT</name>
<dbReference type="SMART" id="SM00244">
    <property type="entry name" value="PHB"/>
    <property type="match status" value="1"/>
</dbReference>
<keyword evidence="2" id="KW-0472">Membrane</keyword>
<proteinExistence type="predicted"/>
<organism evidence="4 5">
    <name type="scientific">Rhizomicrobium palustre</name>
    <dbReference type="NCBI Taxonomy" id="189966"/>
    <lineage>
        <taxon>Bacteria</taxon>
        <taxon>Pseudomonadati</taxon>
        <taxon>Pseudomonadota</taxon>
        <taxon>Alphaproteobacteria</taxon>
        <taxon>Micropepsales</taxon>
        <taxon>Micropepsaceae</taxon>
        <taxon>Rhizomicrobium</taxon>
    </lineage>
</organism>
<dbReference type="GO" id="GO:0006508">
    <property type="term" value="P:proteolysis"/>
    <property type="evidence" value="ECO:0007669"/>
    <property type="project" value="UniProtKB-KW"/>
</dbReference>
<accession>A0A846N1D3</accession>
<dbReference type="AlphaFoldDB" id="A0A846N1D3"/>
<evidence type="ECO:0000256" key="1">
    <source>
        <dbReference type="ARBA" id="ARBA00004167"/>
    </source>
</evidence>
<keyword evidence="4" id="KW-0378">Hydrolase</keyword>
<keyword evidence="2" id="KW-1133">Transmembrane helix</keyword>
<evidence type="ECO:0000256" key="2">
    <source>
        <dbReference type="SAM" id="Phobius"/>
    </source>
</evidence>
<dbReference type="PANTHER" id="PTHR43327:SF31">
    <property type="entry name" value="HYPERSENSITIVE-INDUCED RESPONSE PROTEIN 2"/>
    <property type="match status" value="1"/>
</dbReference>
<feature type="domain" description="Band 7" evidence="3">
    <location>
        <begin position="26"/>
        <end position="185"/>
    </location>
</feature>
<dbReference type="PANTHER" id="PTHR43327">
    <property type="entry name" value="STOMATIN-LIKE PROTEIN 2, MITOCHONDRIAL"/>
    <property type="match status" value="1"/>
</dbReference>
<dbReference type="GO" id="GO:0016020">
    <property type="term" value="C:membrane"/>
    <property type="evidence" value="ECO:0007669"/>
    <property type="project" value="UniProtKB-SubCell"/>
</dbReference>
<dbReference type="EMBL" id="JAASRM010000001">
    <property type="protein sequence ID" value="NIK89275.1"/>
    <property type="molecule type" value="Genomic_DNA"/>
</dbReference>
<dbReference type="InterPro" id="IPR050710">
    <property type="entry name" value="Band7/mec-2_domain"/>
</dbReference>
<dbReference type="CDD" id="cd03407">
    <property type="entry name" value="SPFH_like_u4"/>
    <property type="match status" value="1"/>
</dbReference>
<dbReference type="Gene3D" id="3.30.479.30">
    <property type="entry name" value="Band 7 domain"/>
    <property type="match status" value="1"/>
</dbReference>
<evidence type="ECO:0000259" key="3">
    <source>
        <dbReference type="SMART" id="SM00244"/>
    </source>
</evidence>
<dbReference type="GO" id="GO:0008233">
    <property type="term" value="F:peptidase activity"/>
    <property type="evidence" value="ECO:0007669"/>
    <property type="project" value="UniProtKB-KW"/>
</dbReference>
<dbReference type="RefSeq" id="WP_167083379.1">
    <property type="nucleotide sequence ID" value="NZ_BAAADC010000001.1"/>
</dbReference>
<sequence length="310" mass="34062">MGLFADFPGSILIVIVLFLIVIALLQTFFTVQQQSCAIVEQFGRYVRTARPGLNVKIPFMEYVAQRVSLRVQQLLVEIETKTADNVFVKVLVAIQYRVASGSESVSYYQLSNHEEQIRSYVLDVVRAKVPRMNLDEVFEKKDDIGTAVKTELDAAMKVYGFEIPSALVTDVNPADNVKAAMNEINTQQRLQVAANAKGEANKILVVKAAEAEAESKRLQGEGIAKQRRAIVDGLRESITAFKAEVGSVSEHEVLNLVLLTQYFDTMKEIGVSSGSKVILLPHSPEGMSDVSAQLRNAILTANEASDAGKK</sequence>
<dbReference type="InterPro" id="IPR036013">
    <property type="entry name" value="Band_7/SPFH_dom_sf"/>
</dbReference>
<evidence type="ECO:0000313" key="5">
    <source>
        <dbReference type="Proteomes" id="UP000570514"/>
    </source>
</evidence>
<protein>
    <submittedName>
        <fullName evidence="4">Regulator of protease activity HflC (Stomatin/prohibitin superfamily)</fullName>
    </submittedName>
</protein>
<dbReference type="Pfam" id="PF01145">
    <property type="entry name" value="Band_7"/>
    <property type="match status" value="1"/>
</dbReference>
<gene>
    <name evidence="4" type="ORF">FHS83_002593</name>
</gene>